<keyword evidence="2" id="KW-0472">Membrane</keyword>
<feature type="compositionally biased region" description="Basic residues" evidence="1">
    <location>
        <begin position="101"/>
        <end position="112"/>
    </location>
</feature>
<keyword evidence="4" id="KW-1185">Reference proteome</keyword>
<name>A0ABQ7JIY7_9FUNG</name>
<evidence type="ECO:0008006" key="5">
    <source>
        <dbReference type="Google" id="ProtNLM"/>
    </source>
</evidence>
<keyword evidence="2" id="KW-1133">Transmembrane helix</keyword>
<feature type="transmembrane region" description="Helical" evidence="2">
    <location>
        <begin position="20"/>
        <end position="42"/>
    </location>
</feature>
<evidence type="ECO:0000313" key="3">
    <source>
        <dbReference type="EMBL" id="KAG0275498.1"/>
    </source>
</evidence>
<dbReference type="EMBL" id="JAAAIM010001841">
    <property type="protein sequence ID" value="KAG0275498.1"/>
    <property type="molecule type" value="Genomic_DNA"/>
</dbReference>
<evidence type="ECO:0000256" key="2">
    <source>
        <dbReference type="SAM" id="Phobius"/>
    </source>
</evidence>
<keyword evidence="2" id="KW-0812">Transmembrane</keyword>
<gene>
    <name evidence="3" type="ORF">BGZ96_003768</name>
</gene>
<comment type="caution">
    <text evidence="3">The sequence shown here is derived from an EMBL/GenBank/DDBJ whole genome shotgun (WGS) entry which is preliminary data.</text>
</comment>
<proteinExistence type="predicted"/>
<feature type="region of interest" description="Disordered" evidence="1">
    <location>
        <begin position="75"/>
        <end position="112"/>
    </location>
</feature>
<evidence type="ECO:0000256" key="1">
    <source>
        <dbReference type="SAM" id="MobiDB-lite"/>
    </source>
</evidence>
<accession>A0ABQ7JIY7</accession>
<dbReference type="Proteomes" id="UP001194696">
    <property type="component" value="Unassembled WGS sequence"/>
</dbReference>
<sequence length="162" mass="18414">MSTTLVQPKSSPRELSQRMFFLAGYSLTGAALMGSSIGLVIYQSRQFYFLHRFSRSDDMHPHHHHDYGYGHGRFGDRDNQTFDEQDQGLNSSIDPSAHGQYPHHRFHGGPGGHHRSPQSLFFSTWLPILVWFTSLLTSSFLIAARKWVPRAMSPRTGVLISQ</sequence>
<feature type="transmembrane region" description="Helical" evidence="2">
    <location>
        <begin position="125"/>
        <end position="144"/>
    </location>
</feature>
<protein>
    <recommendedName>
        <fullName evidence="5">Transmembrane protein</fullName>
    </recommendedName>
</protein>
<feature type="non-terminal residue" evidence="3">
    <location>
        <position position="162"/>
    </location>
</feature>
<reference evidence="3 4" key="1">
    <citation type="journal article" date="2020" name="Fungal Divers.">
        <title>Resolving the Mortierellaceae phylogeny through synthesis of multi-gene phylogenetics and phylogenomics.</title>
        <authorList>
            <person name="Vandepol N."/>
            <person name="Liber J."/>
            <person name="Desiro A."/>
            <person name="Na H."/>
            <person name="Kennedy M."/>
            <person name="Barry K."/>
            <person name="Grigoriev I.V."/>
            <person name="Miller A.N."/>
            <person name="O'Donnell K."/>
            <person name="Stajich J.E."/>
            <person name="Bonito G."/>
        </authorList>
    </citation>
    <scope>NUCLEOTIDE SEQUENCE [LARGE SCALE GENOMIC DNA]</scope>
    <source>
        <strain evidence="3 4">AD045</strain>
    </source>
</reference>
<organism evidence="3 4">
    <name type="scientific">Linnemannia gamsii</name>
    <dbReference type="NCBI Taxonomy" id="64522"/>
    <lineage>
        <taxon>Eukaryota</taxon>
        <taxon>Fungi</taxon>
        <taxon>Fungi incertae sedis</taxon>
        <taxon>Mucoromycota</taxon>
        <taxon>Mortierellomycotina</taxon>
        <taxon>Mortierellomycetes</taxon>
        <taxon>Mortierellales</taxon>
        <taxon>Mortierellaceae</taxon>
        <taxon>Linnemannia</taxon>
    </lineage>
</organism>
<evidence type="ECO:0000313" key="4">
    <source>
        <dbReference type="Proteomes" id="UP001194696"/>
    </source>
</evidence>